<dbReference type="SUPFAM" id="SSF53098">
    <property type="entry name" value="Ribonuclease H-like"/>
    <property type="match status" value="2"/>
</dbReference>
<evidence type="ECO:0000256" key="1">
    <source>
        <dbReference type="ARBA" id="ARBA00001968"/>
    </source>
</evidence>
<gene>
    <name evidence="5" type="primary">LOC111013450</name>
</gene>
<dbReference type="InterPro" id="IPR006941">
    <property type="entry name" value="RNase_CAF1"/>
</dbReference>
<dbReference type="GO" id="GO:0003723">
    <property type="term" value="F:RNA binding"/>
    <property type="evidence" value="ECO:0007669"/>
    <property type="project" value="TreeGrafter"/>
</dbReference>
<dbReference type="GeneID" id="111013450"/>
<protein>
    <submittedName>
        <fullName evidence="5">Poly(A)-specific ribonuclease PARN-like isoform X1</fullName>
    </submittedName>
</protein>
<dbReference type="PANTHER" id="PTHR15092:SF42">
    <property type="entry name" value="POLY(A)-SPECIFIC RIBONUCLEASE PARN-LIKE"/>
    <property type="match status" value="1"/>
</dbReference>
<accession>A0A6J1CR29</accession>
<dbReference type="Proteomes" id="UP000504603">
    <property type="component" value="Unplaced"/>
</dbReference>
<keyword evidence="3" id="KW-0472">Membrane</keyword>
<dbReference type="Gene3D" id="3.30.420.10">
    <property type="entry name" value="Ribonuclease H-like superfamily/Ribonuclease H"/>
    <property type="match status" value="2"/>
</dbReference>
<name>A0A6J1CR29_MOMCH</name>
<dbReference type="GO" id="GO:0000175">
    <property type="term" value="F:3'-5'-RNA exonuclease activity"/>
    <property type="evidence" value="ECO:0007669"/>
    <property type="project" value="TreeGrafter"/>
</dbReference>
<comment type="cofactor">
    <cofactor evidence="1">
        <name>a divalent metal cation</name>
        <dbReference type="ChEBI" id="CHEBI:60240"/>
    </cofactor>
</comment>
<dbReference type="KEGG" id="mcha:111013450"/>
<keyword evidence="4" id="KW-1185">Reference proteome</keyword>
<feature type="transmembrane region" description="Helical" evidence="3">
    <location>
        <begin position="331"/>
        <end position="350"/>
    </location>
</feature>
<organism evidence="4 5">
    <name type="scientific">Momordica charantia</name>
    <name type="common">Bitter gourd</name>
    <name type="synonym">Balsam pear</name>
    <dbReference type="NCBI Taxonomy" id="3673"/>
    <lineage>
        <taxon>Eukaryota</taxon>
        <taxon>Viridiplantae</taxon>
        <taxon>Streptophyta</taxon>
        <taxon>Embryophyta</taxon>
        <taxon>Tracheophyta</taxon>
        <taxon>Spermatophyta</taxon>
        <taxon>Magnoliopsida</taxon>
        <taxon>eudicotyledons</taxon>
        <taxon>Gunneridae</taxon>
        <taxon>Pentapetalae</taxon>
        <taxon>rosids</taxon>
        <taxon>fabids</taxon>
        <taxon>Cucurbitales</taxon>
        <taxon>Cucurbitaceae</taxon>
        <taxon>Momordiceae</taxon>
        <taxon>Momordica</taxon>
    </lineage>
</organism>
<reference evidence="5" key="1">
    <citation type="submission" date="2025-08" db="UniProtKB">
        <authorList>
            <consortium name="RefSeq"/>
        </authorList>
    </citation>
    <scope>IDENTIFICATION</scope>
    <source>
        <strain evidence="5">OHB3-1</strain>
    </source>
</reference>
<sequence length="646" mass="72255">MASRSSSLHFHRRLYSTFNQWSVRQVRKSDFHGCLGDLDGHISASDFIALSLQKTGSSSFPWHRLQPFDTSHTAYCKAKYAAEKFQILQFALCPFSVRESKLIAHPYNFHLFPRDELNIGMPSYSFSCQVSHLTSMAREGFDFDACIYDGISYLSRAQESIAKVRMGCPTPTTSTYVLKSSSRQSIADSVFIQRVKSRVKNWKDACNSSTKTNDALLSSLKKLIIGSEQYGSRPSMTIDVCSERQVLLVLELLSDFSDDLVPVVIPAKGGGTQAIRAILTSSKDDKILLEKELQNLEEEENKRFRGFREVIDMISASQKPIVSYGSLNGVYLIYSLLLVGLLVFFLFLLLSSFSSNAFLLHADFTFIHSKFLAPLPPRIDEFSDSLHSVFPQVLDVQHLMRNISGLNKPTSISSALSYLKNHYFAPVDLDIPVEGTGNERKFHGHNAIKLCHLFTKVCSVLKIDLSGVQFNEKPLASNLEGCANVFASFPPCNQEPEDEGEDVKISTRNVRKVSCGQLVFLWGFRDGMTAGLLKAALQGSHEVLCEEFDVRFVGKKCAILVFWQPGLSETFLDAIHSDGILGSLKDMVSEGLRAASYETYKRVCRLGHWEADLAESLERATSEADCETARLDIYYSNNSLINLNDL</sequence>
<dbReference type="InterPro" id="IPR036397">
    <property type="entry name" value="RNaseH_sf"/>
</dbReference>
<dbReference type="RefSeq" id="XP_022143588.1">
    <property type="nucleotide sequence ID" value="XM_022287896.1"/>
</dbReference>
<proteinExistence type="inferred from homology"/>
<comment type="similarity">
    <text evidence="2">Belongs to the CAF1 family.</text>
</comment>
<evidence type="ECO:0000256" key="2">
    <source>
        <dbReference type="ARBA" id="ARBA00008372"/>
    </source>
</evidence>
<keyword evidence="3" id="KW-0812">Transmembrane</keyword>
<dbReference type="AlphaFoldDB" id="A0A6J1CR29"/>
<evidence type="ECO:0000313" key="5">
    <source>
        <dbReference type="RefSeq" id="XP_022143588.1"/>
    </source>
</evidence>
<dbReference type="PANTHER" id="PTHR15092">
    <property type="entry name" value="POLY A -SPECIFIC RIBONUCLEASE/TARGET OF EGR1, MEMBER 1"/>
    <property type="match status" value="1"/>
</dbReference>
<dbReference type="OrthoDB" id="1432093at2759"/>
<evidence type="ECO:0000256" key="3">
    <source>
        <dbReference type="SAM" id="Phobius"/>
    </source>
</evidence>
<evidence type="ECO:0000313" key="4">
    <source>
        <dbReference type="Proteomes" id="UP000504603"/>
    </source>
</evidence>
<dbReference type="InterPro" id="IPR051181">
    <property type="entry name" value="CAF1_poly(A)_ribonucleases"/>
</dbReference>
<dbReference type="InterPro" id="IPR012337">
    <property type="entry name" value="RNaseH-like_sf"/>
</dbReference>
<dbReference type="Pfam" id="PF04857">
    <property type="entry name" value="CAF1"/>
    <property type="match status" value="2"/>
</dbReference>
<keyword evidence="3" id="KW-1133">Transmembrane helix</keyword>